<feature type="compositionally biased region" description="Basic residues" evidence="6">
    <location>
        <begin position="1"/>
        <end position="14"/>
    </location>
</feature>
<dbReference type="KEGG" id="tasa:A1Q1_07272"/>
<proteinExistence type="inferred from homology"/>
<evidence type="ECO:0000313" key="8">
    <source>
        <dbReference type="Proteomes" id="UP000002748"/>
    </source>
</evidence>
<evidence type="ECO:0000256" key="6">
    <source>
        <dbReference type="SAM" id="MobiDB-lite"/>
    </source>
</evidence>
<evidence type="ECO:0000256" key="4">
    <source>
        <dbReference type="ARBA" id="ARBA00015522"/>
    </source>
</evidence>
<feature type="region of interest" description="Disordered" evidence="6">
    <location>
        <begin position="109"/>
        <end position="165"/>
    </location>
</feature>
<organism evidence="7 8">
    <name type="scientific">Trichosporon asahii var. asahii (strain ATCC 90039 / CBS 2479 / JCM 2466 / KCTC 7840 / NBRC 103889/ NCYC 2677 / UAMH 7654)</name>
    <name type="common">Yeast</name>
    <dbReference type="NCBI Taxonomy" id="1186058"/>
    <lineage>
        <taxon>Eukaryota</taxon>
        <taxon>Fungi</taxon>
        <taxon>Dikarya</taxon>
        <taxon>Basidiomycota</taxon>
        <taxon>Agaricomycotina</taxon>
        <taxon>Tremellomycetes</taxon>
        <taxon>Trichosporonales</taxon>
        <taxon>Trichosporonaceae</taxon>
        <taxon>Trichosporon</taxon>
    </lineage>
</organism>
<evidence type="ECO:0000256" key="2">
    <source>
        <dbReference type="ARBA" id="ARBA00004604"/>
    </source>
</evidence>
<dbReference type="Proteomes" id="UP000002748">
    <property type="component" value="Unassembled WGS sequence"/>
</dbReference>
<dbReference type="HOGENOM" id="CLU_078857_1_0_1"/>
<comment type="subcellular location">
    <subcellularLocation>
        <location evidence="2">Nucleus</location>
        <location evidence="2">Nucleolus</location>
    </subcellularLocation>
</comment>
<gene>
    <name evidence="7" type="ORF">A1Q1_07272</name>
</gene>
<feature type="region of interest" description="Disordered" evidence="6">
    <location>
        <begin position="1"/>
        <end position="25"/>
    </location>
</feature>
<comment type="function">
    <text evidence="1">Involved in the biogenesis of the 60S ribosomal subunit.</text>
</comment>
<dbReference type="PANTHER" id="PTHR13243">
    <property type="entry name" value="HSPC111 PROTEIN-RELATED"/>
    <property type="match status" value="1"/>
</dbReference>
<keyword evidence="5" id="KW-0539">Nucleus</keyword>
<dbReference type="Pfam" id="PF09420">
    <property type="entry name" value="Nop16"/>
    <property type="match status" value="1"/>
</dbReference>
<sequence>MANPRQRAKSRSGKSTKPNLLQKRRLKQKLRKAHPLFGPETLQNAWDRKKTVFQNYAALGLLPSIPLPENANAKVQLPTQSLPEGAPSIGFGRIVRDEEGNVIDIIIDGEEDEKEEKEEDKRWGKPLNPEEDEFEKAPVQAKTQVVRADPRPRGSRRYVGPGAAHTSAAEGIWLTRLVHKHGDDFSRAALDRKLNVWQKTPGELKRMVRKAGGVEKLQAQPLE</sequence>
<reference evidence="7 8" key="1">
    <citation type="journal article" date="2012" name="Eukaryot. Cell">
        <title>Draft genome sequence of CBS 2479, the standard type strain of Trichosporon asahii.</title>
        <authorList>
            <person name="Yang R.Y."/>
            <person name="Li H.T."/>
            <person name="Zhu H."/>
            <person name="Zhou G.P."/>
            <person name="Wang M."/>
            <person name="Wang L."/>
        </authorList>
    </citation>
    <scope>NUCLEOTIDE SEQUENCE [LARGE SCALE GENOMIC DNA]</scope>
    <source>
        <strain evidence="8">ATCC 90039 / CBS 2479 / JCM 2466 / KCTC 7840 / NCYC 2677 / UAMH 7654</strain>
    </source>
</reference>
<dbReference type="GO" id="GO:0042273">
    <property type="term" value="P:ribosomal large subunit biogenesis"/>
    <property type="evidence" value="ECO:0007669"/>
    <property type="project" value="TreeGrafter"/>
</dbReference>
<dbReference type="RefSeq" id="XP_014182983.1">
    <property type="nucleotide sequence ID" value="XM_014327508.1"/>
</dbReference>
<evidence type="ECO:0000256" key="3">
    <source>
        <dbReference type="ARBA" id="ARBA00008479"/>
    </source>
</evidence>
<name>J4UIK6_TRIAS</name>
<dbReference type="EMBL" id="ALBS01000054">
    <property type="protein sequence ID" value="EJT51510.1"/>
    <property type="molecule type" value="Genomic_DNA"/>
</dbReference>
<evidence type="ECO:0000313" key="7">
    <source>
        <dbReference type="EMBL" id="EJT51510.1"/>
    </source>
</evidence>
<evidence type="ECO:0000256" key="1">
    <source>
        <dbReference type="ARBA" id="ARBA00002889"/>
    </source>
</evidence>
<dbReference type="AlphaFoldDB" id="J4UIK6"/>
<dbReference type="PANTHER" id="PTHR13243:SF1">
    <property type="entry name" value="NUCLEOLAR PROTEIN 16"/>
    <property type="match status" value="1"/>
</dbReference>
<dbReference type="GO" id="GO:0005730">
    <property type="term" value="C:nucleolus"/>
    <property type="evidence" value="ECO:0007669"/>
    <property type="project" value="UniProtKB-SubCell"/>
</dbReference>
<dbReference type="OrthoDB" id="285729at2759"/>
<feature type="compositionally biased region" description="Acidic residues" evidence="6">
    <location>
        <begin position="109"/>
        <end position="118"/>
    </location>
</feature>
<dbReference type="InterPro" id="IPR019002">
    <property type="entry name" value="Ribosome_biogenesis_Nop16"/>
</dbReference>
<evidence type="ECO:0000256" key="5">
    <source>
        <dbReference type="ARBA" id="ARBA00023242"/>
    </source>
</evidence>
<comment type="caution">
    <text evidence="7">The sequence shown here is derived from an EMBL/GenBank/DDBJ whole genome shotgun (WGS) entry which is preliminary data.</text>
</comment>
<comment type="similarity">
    <text evidence="3">Belongs to the NOP16 family.</text>
</comment>
<accession>J4UIK6</accession>
<protein>
    <recommendedName>
        <fullName evidence="4">Nucleolar protein 16</fullName>
    </recommendedName>
</protein>
<dbReference type="GeneID" id="25990784"/>
<dbReference type="VEuPathDB" id="FungiDB:A1Q1_07272"/>